<protein>
    <submittedName>
        <fullName evidence="2">Uncharacterized protein</fullName>
    </submittedName>
</protein>
<proteinExistence type="predicted"/>
<evidence type="ECO:0000313" key="2">
    <source>
        <dbReference type="EMBL" id="KAJ7315287.1"/>
    </source>
</evidence>
<gene>
    <name evidence="2" type="ORF">DFH08DRAFT_893454</name>
</gene>
<comment type="caution">
    <text evidence="2">The sequence shown here is derived from an EMBL/GenBank/DDBJ whole genome shotgun (WGS) entry which is preliminary data.</text>
</comment>
<evidence type="ECO:0000313" key="3">
    <source>
        <dbReference type="Proteomes" id="UP001218218"/>
    </source>
</evidence>
<accession>A0AAD7EF53</accession>
<feature type="region of interest" description="Disordered" evidence="1">
    <location>
        <begin position="57"/>
        <end position="152"/>
    </location>
</feature>
<organism evidence="2 3">
    <name type="scientific">Mycena albidolilacea</name>
    <dbReference type="NCBI Taxonomy" id="1033008"/>
    <lineage>
        <taxon>Eukaryota</taxon>
        <taxon>Fungi</taxon>
        <taxon>Dikarya</taxon>
        <taxon>Basidiomycota</taxon>
        <taxon>Agaricomycotina</taxon>
        <taxon>Agaricomycetes</taxon>
        <taxon>Agaricomycetidae</taxon>
        <taxon>Agaricales</taxon>
        <taxon>Marasmiineae</taxon>
        <taxon>Mycenaceae</taxon>
        <taxon>Mycena</taxon>
    </lineage>
</organism>
<reference evidence="2" key="1">
    <citation type="submission" date="2023-03" db="EMBL/GenBank/DDBJ databases">
        <title>Massive genome expansion in bonnet fungi (Mycena s.s.) driven by repeated elements and novel gene families across ecological guilds.</title>
        <authorList>
            <consortium name="Lawrence Berkeley National Laboratory"/>
            <person name="Harder C.B."/>
            <person name="Miyauchi S."/>
            <person name="Viragh M."/>
            <person name="Kuo A."/>
            <person name="Thoen E."/>
            <person name="Andreopoulos B."/>
            <person name="Lu D."/>
            <person name="Skrede I."/>
            <person name="Drula E."/>
            <person name="Henrissat B."/>
            <person name="Morin E."/>
            <person name="Kohler A."/>
            <person name="Barry K."/>
            <person name="LaButti K."/>
            <person name="Morin E."/>
            <person name="Salamov A."/>
            <person name="Lipzen A."/>
            <person name="Mereny Z."/>
            <person name="Hegedus B."/>
            <person name="Baldrian P."/>
            <person name="Stursova M."/>
            <person name="Weitz H."/>
            <person name="Taylor A."/>
            <person name="Grigoriev I.V."/>
            <person name="Nagy L.G."/>
            <person name="Martin F."/>
            <person name="Kauserud H."/>
        </authorList>
    </citation>
    <scope>NUCLEOTIDE SEQUENCE</scope>
    <source>
        <strain evidence="2">CBHHK002</strain>
    </source>
</reference>
<keyword evidence="3" id="KW-1185">Reference proteome</keyword>
<dbReference type="AlphaFoldDB" id="A0AAD7EF53"/>
<dbReference type="Proteomes" id="UP001218218">
    <property type="component" value="Unassembled WGS sequence"/>
</dbReference>
<dbReference type="EMBL" id="JARIHO010000062">
    <property type="protein sequence ID" value="KAJ7315287.1"/>
    <property type="molecule type" value="Genomic_DNA"/>
</dbReference>
<evidence type="ECO:0000256" key="1">
    <source>
        <dbReference type="SAM" id="MobiDB-lite"/>
    </source>
</evidence>
<feature type="compositionally biased region" description="Polar residues" evidence="1">
    <location>
        <begin position="90"/>
        <end position="101"/>
    </location>
</feature>
<name>A0AAD7EF53_9AGAR</name>
<feature type="region of interest" description="Disordered" evidence="1">
    <location>
        <begin position="1"/>
        <end position="23"/>
    </location>
</feature>
<sequence length="152" mass="16786">MLRRSSWYSDSGAPRFRLSRTTDPMRITSGVRMRQSLPSCPFSASPRAATILAASGSKHGMRRTPDMHPHSLFPSPTPIVSLPPRRPSASRHNSPTRNSVLSIPPRSRVRNAQLRDPRKGSAAVFSARSPRTRSGKIPRSGRLQPLRARVCA</sequence>
<feature type="non-terminal residue" evidence="2">
    <location>
        <position position="152"/>
    </location>
</feature>